<comment type="subcellular location">
    <subcellularLocation>
        <location evidence="1">Cell membrane</location>
        <topology evidence="1">Multi-pass membrane protein</topology>
    </subcellularLocation>
</comment>
<gene>
    <name evidence="8" type="ORF">FNQ90_24480</name>
</gene>
<evidence type="ECO:0000256" key="4">
    <source>
        <dbReference type="ARBA" id="ARBA00022989"/>
    </source>
</evidence>
<evidence type="ECO:0000256" key="5">
    <source>
        <dbReference type="ARBA" id="ARBA00023136"/>
    </source>
</evidence>
<dbReference type="InterPro" id="IPR051791">
    <property type="entry name" value="Pra-immunoreactive"/>
</dbReference>
<feature type="transmembrane region" description="Helical" evidence="6">
    <location>
        <begin position="93"/>
        <end position="112"/>
    </location>
</feature>
<feature type="domain" description="RDD" evidence="7">
    <location>
        <begin position="34"/>
        <end position="181"/>
    </location>
</feature>
<keyword evidence="2" id="KW-1003">Cell membrane</keyword>
<dbReference type="PANTHER" id="PTHR36115">
    <property type="entry name" value="PROLINE-RICH ANTIGEN HOMOLOG-RELATED"/>
    <property type="match status" value="1"/>
</dbReference>
<dbReference type="AlphaFoldDB" id="A0A7W3THY2"/>
<dbReference type="InterPro" id="IPR010432">
    <property type="entry name" value="RDD"/>
</dbReference>
<keyword evidence="5 6" id="KW-0472">Membrane</keyword>
<organism evidence="8 9">
    <name type="scientific">Streptomyces alkaliphilus</name>
    <dbReference type="NCBI Taxonomy" id="1472722"/>
    <lineage>
        <taxon>Bacteria</taxon>
        <taxon>Bacillati</taxon>
        <taxon>Actinomycetota</taxon>
        <taxon>Actinomycetes</taxon>
        <taxon>Kitasatosporales</taxon>
        <taxon>Streptomycetaceae</taxon>
        <taxon>Streptomyces</taxon>
    </lineage>
</organism>
<evidence type="ECO:0000256" key="6">
    <source>
        <dbReference type="SAM" id="Phobius"/>
    </source>
</evidence>
<dbReference type="GO" id="GO:0005886">
    <property type="term" value="C:plasma membrane"/>
    <property type="evidence" value="ECO:0007669"/>
    <property type="project" value="UniProtKB-SubCell"/>
</dbReference>
<comment type="caution">
    <text evidence="8">The sequence shown here is derived from an EMBL/GenBank/DDBJ whole genome shotgun (WGS) entry which is preliminary data.</text>
</comment>
<sequence length="200" mass="21363">MLGAPRMSPLTEAGLAVRAPAPWETQDDAYPGAPIRRILARLVDGVLPAAAAAAVALPFAVPAREHVEAKIAAVESAGVTEDVWLVDGTTGPWLAMVLGVFLLVGFLVEALPTALWGRTPGKALCGLRVVDMESRDRPGVGTAVIRWFTHTILWWSVIGVIGVVLALFDRPWRQGWHDRAARTFVAGRRPTRARPPAGAG</sequence>
<dbReference type="Proteomes" id="UP000538929">
    <property type="component" value="Unassembled WGS sequence"/>
</dbReference>
<evidence type="ECO:0000256" key="3">
    <source>
        <dbReference type="ARBA" id="ARBA00022692"/>
    </source>
</evidence>
<evidence type="ECO:0000313" key="9">
    <source>
        <dbReference type="Proteomes" id="UP000538929"/>
    </source>
</evidence>
<accession>A0A7W3THY2</accession>
<keyword evidence="3 6" id="KW-0812">Transmembrane</keyword>
<keyword evidence="4 6" id="KW-1133">Transmembrane helix</keyword>
<reference evidence="9" key="1">
    <citation type="submission" date="2019-10" db="EMBL/GenBank/DDBJ databases">
        <title>Streptomyces sp. nov., a novel actinobacterium isolated from alkaline environment.</title>
        <authorList>
            <person name="Golinska P."/>
        </authorList>
    </citation>
    <scope>NUCLEOTIDE SEQUENCE [LARGE SCALE GENOMIC DNA]</scope>
    <source>
        <strain evidence="9">DSM 42118</strain>
    </source>
</reference>
<evidence type="ECO:0000256" key="1">
    <source>
        <dbReference type="ARBA" id="ARBA00004651"/>
    </source>
</evidence>
<name>A0A7W3THY2_9ACTN</name>
<dbReference type="EMBL" id="VKHT01001460">
    <property type="protein sequence ID" value="MBB0247192.1"/>
    <property type="molecule type" value="Genomic_DNA"/>
</dbReference>
<evidence type="ECO:0000313" key="8">
    <source>
        <dbReference type="EMBL" id="MBB0247192.1"/>
    </source>
</evidence>
<proteinExistence type="predicted"/>
<dbReference type="Pfam" id="PF06271">
    <property type="entry name" value="RDD"/>
    <property type="match status" value="1"/>
</dbReference>
<keyword evidence="9" id="KW-1185">Reference proteome</keyword>
<feature type="transmembrane region" description="Helical" evidence="6">
    <location>
        <begin position="147"/>
        <end position="168"/>
    </location>
</feature>
<protein>
    <submittedName>
        <fullName evidence="8">RDD family protein</fullName>
    </submittedName>
</protein>
<evidence type="ECO:0000259" key="7">
    <source>
        <dbReference type="Pfam" id="PF06271"/>
    </source>
</evidence>
<dbReference type="PANTHER" id="PTHR36115:SF4">
    <property type="entry name" value="MEMBRANE PROTEIN"/>
    <property type="match status" value="1"/>
</dbReference>
<evidence type="ECO:0000256" key="2">
    <source>
        <dbReference type="ARBA" id="ARBA00022475"/>
    </source>
</evidence>